<dbReference type="Gene3D" id="3.40.50.150">
    <property type="entry name" value="Vaccinia Virus protein VP39"/>
    <property type="match status" value="1"/>
</dbReference>
<evidence type="ECO:0000256" key="4">
    <source>
        <dbReference type="RuleBase" id="RU362026"/>
    </source>
</evidence>
<comment type="similarity">
    <text evidence="1 4">Belongs to the N(4)/N(6)-methyltransferase family.</text>
</comment>
<dbReference type="GO" id="GO:0032259">
    <property type="term" value="P:methylation"/>
    <property type="evidence" value="ECO:0007669"/>
    <property type="project" value="UniProtKB-KW"/>
</dbReference>
<dbReference type="AlphaFoldDB" id="A0A1F6C1U5"/>
<dbReference type="CDD" id="cd02440">
    <property type="entry name" value="AdoMet_MTases"/>
    <property type="match status" value="1"/>
</dbReference>
<dbReference type="GO" id="GO:0008170">
    <property type="term" value="F:N-methyltransferase activity"/>
    <property type="evidence" value="ECO:0007669"/>
    <property type="project" value="InterPro"/>
</dbReference>
<evidence type="ECO:0000259" key="5">
    <source>
        <dbReference type="Pfam" id="PF01555"/>
    </source>
</evidence>
<dbReference type="InterPro" id="IPR002941">
    <property type="entry name" value="DNA_methylase_N4/N6"/>
</dbReference>
<dbReference type="PROSITE" id="PS00092">
    <property type="entry name" value="N6_MTASE"/>
    <property type="match status" value="1"/>
</dbReference>
<comment type="caution">
    <text evidence="6">The sequence shown here is derived from an EMBL/GenBank/DDBJ whole genome shotgun (WGS) entry which is preliminary data.</text>
</comment>
<proteinExistence type="inferred from homology"/>
<dbReference type="STRING" id="1798473.A3G50_01760"/>
<name>A0A1F6C1U5_9BACT</name>
<keyword evidence="2" id="KW-0489">Methyltransferase</keyword>
<evidence type="ECO:0000256" key="2">
    <source>
        <dbReference type="ARBA" id="ARBA00022603"/>
    </source>
</evidence>
<dbReference type="Pfam" id="PF01555">
    <property type="entry name" value="N6_N4_Mtase"/>
    <property type="match status" value="1"/>
</dbReference>
<dbReference type="EC" id="2.1.1.-" evidence="4"/>
<gene>
    <name evidence="6" type="ORF">A3G50_01760</name>
</gene>
<dbReference type="EMBL" id="MFKM01000024">
    <property type="protein sequence ID" value="OGG43130.1"/>
    <property type="molecule type" value="Genomic_DNA"/>
</dbReference>
<evidence type="ECO:0000313" key="7">
    <source>
        <dbReference type="Proteomes" id="UP000176633"/>
    </source>
</evidence>
<dbReference type="InterPro" id="IPR001091">
    <property type="entry name" value="RM_Methyltransferase"/>
</dbReference>
<evidence type="ECO:0000313" key="6">
    <source>
        <dbReference type="EMBL" id="OGG43130.1"/>
    </source>
</evidence>
<dbReference type="InterPro" id="IPR029063">
    <property type="entry name" value="SAM-dependent_MTases_sf"/>
</dbReference>
<sequence length="358" mass="41425">MTIKKDFQNILENTIKTHNYRNMRSLVIKGDALEVLKDIPNHSVSLIITDPPYHSTKKKNIYGDTTFKEDEHYLEWMYQYAKEWARILKPNGSLFCFCSPTMAGKLENIFSRDFNTLSHIVWTKPNDPGFDGWKQKMNKESLRQWYDHSERIIFAEPATNGNLHRSYFANLLKEHRKQSDLTSNKLTEIIGAYGKVNHGGAVSNWEAGRNVPSKEQYEKMRVALIKTGKVKTMPDYQDVVRAFNVDKTKEFTDVWTFPNIRPYKGKHPAEKPVVLLEHAISATTFPDDIVLDCFAGSGSTAVAALKLGRYSISIEIEEKWFNKTKKLVKFIEGKNYKEFPNNYDSKSAMSEQYQERLL</sequence>
<protein>
    <recommendedName>
        <fullName evidence="4">Methyltransferase</fullName>
        <ecNumber evidence="4">2.1.1.-</ecNumber>
    </recommendedName>
</protein>
<dbReference type="Gene3D" id="1.10.260.40">
    <property type="entry name" value="lambda repressor-like DNA-binding domains"/>
    <property type="match status" value="1"/>
</dbReference>
<evidence type="ECO:0000256" key="3">
    <source>
        <dbReference type="ARBA" id="ARBA00022679"/>
    </source>
</evidence>
<keyword evidence="3" id="KW-0808">Transferase</keyword>
<dbReference type="InterPro" id="IPR001387">
    <property type="entry name" value="Cro/C1-type_HTH"/>
</dbReference>
<dbReference type="InterPro" id="IPR010982">
    <property type="entry name" value="Lambda_DNA-bd_dom_sf"/>
</dbReference>
<dbReference type="Proteomes" id="UP000176633">
    <property type="component" value="Unassembled WGS sequence"/>
</dbReference>
<dbReference type="PRINTS" id="PR00508">
    <property type="entry name" value="S21N4MTFRASE"/>
</dbReference>
<accession>A0A1F6C1U5</accession>
<feature type="domain" description="DNA methylase N-4/N-6" evidence="5">
    <location>
        <begin position="44"/>
        <end position="324"/>
    </location>
</feature>
<dbReference type="CDD" id="cd00093">
    <property type="entry name" value="HTH_XRE"/>
    <property type="match status" value="1"/>
</dbReference>
<dbReference type="InterPro" id="IPR002052">
    <property type="entry name" value="DNA_methylase_N6_adenine_CS"/>
</dbReference>
<reference evidence="6 7" key="1">
    <citation type="journal article" date="2016" name="Nat. Commun.">
        <title>Thousands of microbial genomes shed light on interconnected biogeochemical processes in an aquifer system.</title>
        <authorList>
            <person name="Anantharaman K."/>
            <person name="Brown C.T."/>
            <person name="Hug L.A."/>
            <person name="Sharon I."/>
            <person name="Castelle C.J."/>
            <person name="Probst A.J."/>
            <person name="Thomas B.C."/>
            <person name="Singh A."/>
            <person name="Wilkins M.J."/>
            <person name="Karaoz U."/>
            <person name="Brodie E.L."/>
            <person name="Williams K.H."/>
            <person name="Hubbard S.S."/>
            <person name="Banfield J.F."/>
        </authorList>
    </citation>
    <scope>NUCLEOTIDE SEQUENCE [LARGE SCALE GENOMIC DNA]</scope>
</reference>
<dbReference type="GO" id="GO:0003677">
    <property type="term" value="F:DNA binding"/>
    <property type="evidence" value="ECO:0007669"/>
    <property type="project" value="InterPro"/>
</dbReference>
<evidence type="ECO:0000256" key="1">
    <source>
        <dbReference type="ARBA" id="ARBA00006594"/>
    </source>
</evidence>
<dbReference type="SUPFAM" id="SSF53335">
    <property type="entry name" value="S-adenosyl-L-methionine-dependent methyltransferases"/>
    <property type="match status" value="1"/>
</dbReference>
<organism evidence="6 7">
    <name type="scientific">Candidatus Jorgensenbacteria bacterium RIFCSPLOWO2_12_FULL_42_11</name>
    <dbReference type="NCBI Taxonomy" id="1798473"/>
    <lineage>
        <taxon>Bacteria</taxon>
        <taxon>Candidatus Joergenseniibacteriota</taxon>
    </lineage>
</organism>